<evidence type="ECO:0000313" key="7">
    <source>
        <dbReference type="Proteomes" id="UP001292079"/>
    </source>
</evidence>
<evidence type="ECO:0008006" key="8">
    <source>
        <dbReference type="Google" id="ProtNLM"/>
    </source>
</evidence>
<sequence>VNSSIKSQLKALVTNYRSVESNEADSIILATLMPLLSCCGFTNGDDFEKSRFTRNEIYQNKEYPDIQYPITCCQVDPNFSIKYPTCSISFTEYNSNFQNGCWNKMNEYILVIRHAMILVIVGKIGILFILSGLSSLEIIPRKETFVYL</sequence>
<evidence type="ECO:0000313" key="6">
    <source>
        <dbReference type="EMBL" id="KAK4467593.1"/>
    </source>
</evidence>
<reference evidence="6" key="2">
    <citation type="journal article" date="2023" name="Infect Dis Poverty">
        <title>Chromosome-scale genome of the human blood fluke Schistosoma mekongi and its implications for public health.</title>
        <authorList>
            <person name="Zhou M."/>
            <person name="Xu L."/>
            <person name="Xu D."/>
            <person name="Chen W."/>
            <person name="Khan J."/>
            <person name="Hu Y."/>
            <person name="Huang H."/>
            <person name="Wei H."/>
            <person name="Zhang Y."/>
            <person name="Chusongsang P."/>
            <person name="Tanasarnprasert K."/>
            <person name="Hu X."/>
            <person name="Limpanont Y."/>
            <person name="Lv Z."/>
        </authorList>
    </citation>
    <scope>NUCLEOTIDE SEQUENCE</scope>
    <source>
        <strain evidence="6">LV_2022a</strain>
    </source>
</reference>
<accession>A0AAE1Z5K9</accession>
<comment type="caution">
    <text evidence="6">The sequence shown here is derived from an EMBL/GenBank/DDBJ whole genome shotgun (WGS) entry which is preliminary data.</text>
</comment>
<dbReference type="SUPFAM" id="SSF48652">
    <property type="entry name" value="Tetraspanin"/>
    <property type="match status" value="1"/>
</dbReference>
<dbReference type="EMBL" id="JALJAT010000008">
    <property type="protein sequence ID" value="KAK4467593.1"/>
    <property type="molecule type" value="Genomic_DNA"/>
</dbReference>
<dbReference type="Gene3D" id="1.10.1450.10">
    <property type="entry name" value="Tetraspanin"/>
    <property type="match status" value="1"/>
</dbReference>
<organism evidence="6 7">
    <name type="scientific">Schistosoma mekongi</name>
    <name type="common">Parasitic worm</name>
    <dbReference type="NCBI Taxonomy" id="38744"/>
    <lineage>
        <taxon>Eukaryota</taxon>
        <taxon>Metazoa</taxon>
        <taxon>Spiralia</taxon>
        <taxon>Lophotrochozoa</taxon>
        <taxon>Platyhelminthes</taxon>
        <taxon>Trematoda</taxon>
        <taxon>Digenea</taxon>
        <taxon>Strigeidida</taxon>
        <taxon>Schistosomatoidea</taxon>
        <taxon>Schistosomatidae</taxon>
        <taxon>Schistosoma</taxon>
    </lineage>
</organism>
<feature type="non-terminal residue" evidence="6">
    <location>
        <position position="1"/>
    </location>
</feature>
<keyword evidence="4 5" id="KW-0472">Membrane</keyword>
<comment type="subcellular location">
    <subcellularLocation>
        <location evidence="1">Membrane</location>
        <topology evidence="1">Multi-pass membrane protein</topology>
    </subcellularLocation>
</comment>
<keyword evidence="7" id="KW-1185">Reference proteome</keyword>
<dbReference type="GO" id="GO:0016020">
    <property type="term" value="C:membrane"/>
    <property type="evidence" value="ECO:0007669"/>
    <property type="project" value="UniProtKB-SubCell"/>
</dbReference>
<dbReference type="AlphaFoldDB" id="A0AAE1Z5K9"/>
<evidence type="ECO:0000256" key="2">
    <source>
        <dbReference type="ARBA" id="ARBA00022692"/>
    </source>
</evidence>
<feature type="transmembrane region" description="Helical" evidence="5">
    <location>
        <begin position="115"/>
        <end position="139"/>
    </location>
</feature>
<keyword evidence="3 5" id="KW-1133">Transmembrane helix</keyword>
<dbReference type="Pfam" id="PF00335">
    <property type="entry name" value="Tetraspanin"/>
    <property type="match status" value="1"/>
</dbReference>
<evidence type="ECO:0000256" key="5">
    <source>
        <dbReference type="SAM" id="Phobius"/>
    </source>
</evidence>
<dbReference type="InterPro" id="IPR018499">
    <property type="entry name" value="Tetraspanin/Peripherin"/>
</dbReference>
<proteinExistence type="predicted"/>
<protein>
    <recommendedName>
        <fullName evidence="8">Tetraspanin</fullName>
    </recommendedName>
</protein>
<evidence type="ECO:0000256" key="1">
    <source>
        <dbReference type="ARBA" id="ARBA00004141"/>
    </source>
</evidence>
<dbReference type="InterPro" id="IPR008952">
    <property type="entry name" value="Tetraspanin_EC2_sf"/>
</dbReference>
<keyword evidence="2 5" id="KW-0812">Transmembrane</keyword>
<name>A0AAE1Z5K9_SCHME</name>
<evidence type="ECO:0000256" key="3">
    <source>
        <dbReference type="ARBA" id="ARBA00022989"/>
    </source>
</evidence>
<dbReference type="Proteomes" id="UP001292079">
    <property type="component" value="Unassembled WGS sequence"/>
</dbReference>
<reference evidence="6" key="1">
    <citation type="submission" date="2022-04" db="EMBL/GenBank/DDBJ databases">
        <authorList>
            <person name="Xu L."/>
            <person name="Lv Z."/>
        </authorList>
    </citation>
    <scope>NUCLEOTIDE SEQUENCE</scope>
    <source>
        <strain evidence="6">LV_2022a</strain>
    </source>
</reference>
<evidence type="ECO:0000256" key="4">
    <source>
        <dbReference type="ARBA" id="ARBA00023136"/>
    </source>
</evidence>
<gene>
    <name evidence="6" type="ORF">MN116_000256</name>
</gene>